<evidence type="ECO:0000259" key="4">
    <source>
        <dbReference type="PROSITE" id="PS50977"/>
    </source>
</evidence>
<organism evidence="5 6">
    <name type="scientific">Galactobacter caseinivorans</name>
    <dbReference type="NCBI Taxonomy" id="2676123"/>
    <lineage>
        <taxon>Bacteria</taxon>
        <taxon>Bacillati</taxon>
        <taxon>Actinomycetota</taxon>
        <taxon>Actinomycetes</taxon>
        <taxon>Micrococcales</taxon>
        <taxon>Micrococcaceae</taxon>
        <taxon>Galactobacter</taxon>
    </lineage>
</organism>
<dbReference type="PANTHER" id="PTHR43479:SF7">
    <property type="entry name" value="TETR-FAMILY TRANSCRIPTIONAL REGULATOR"/>
    <property type="match status" value="1"/>
</dbReference>
<dbReference type="GO" id="GO:0003677">
    <property type="term" value="F:DNA binding"/>
    <property type="evidence" value="ECO:0007669"/>
    <property type="project" value="UniProtKB-UniRule"/>
</dbReference>
<comment type="caution">
    <text evidence="5">The sequence shown here is derived from an EMBL/GenBank/DDBJ whole genome shotgun (WGS) entry which is preliminary data.</text>
</comment>
<dbReference type="Gene3D" id="1.10.357.10">
    <property type="entry name" value="Tetracycline Repressor, domain 2"/>
    <property type="match status" value="1"/>
</dbReference>
<keyword evidence="6" id="KW-1185">Reference proteome</keyword>
<feature type="domain" description="HTH tetR-type" evidence="4">
    <location>
        <begin position="12"/>
        <end position="72"/>
    </location>
</feature>
<dbReference type="PROSITE" id="PS50977">
    <property type="entry name" value="HTH_TETR_2"/>
    <property type="match status" value="1"/>
</dbReference>
<proteinExistence type="predicted"/>
<dbReference type="RefSeq" id="WP_121485232.1">
    <property type="nucleotide sequence ID" value="NZ_QQXL01000005.1"/>
</dbReference>
<dbReference type="PANTHER" id="PTHR43479">
    <property type="entry name" value="ACREF/ENVCD OPERON REPRESSOR-RELATED"/>
    <property type="match status" value="1"/>
</dbReference>
<evidence type="ECO:0000313" key="6">
    <source>
        <dbReference type="Proteomes" id="UP000273119"/>
    </source>
</evidence>
<dbReference type="EMBL" id="QQXL01000005">
    <property type="protein sequence ID" value="RKW70044.1"/>
    <property type="molecule type" value="Genomic_DNA"/>
</dbReference>
<evidence type="ECO:0000313" key="5">
    <source>
        <dbReference type="EMBL" id="RKW70044.1"/>
    </source>
</evidence>
<feature type="compositionally biased region" description="Polar residues" evidence="3">
    <location>
        <begin position="201"/>
        <end position="210"/>
    </location>
</feature>
<dbReference type="InterPro" id="IPR001647">
    <property type="entry name" value="HTH_TetR"/>
</dbReference>
<evidence type="ECO:0000256" key="2">
    <source>
        <dbReference type="PROSITE-ProRule" id="PRU00335"/>
    </source>
</evidence>
<protein>
    <submittedName>
        <fullName evidence="5">TetR/AcrR family transcriptional regulator</fullName>
    </submittedName>
</protein>
<evidence type="ECO:0000256" key="3">
    <source>
        <dbReference type="SAM" id="MobiDB-lite"/>
    </source>
</evidence>
<gene>
    <name evidence="5" type="ORF">DWQ67_08735</name>
</gene>
<dbReference type="InterPro" id="IPR050624">
    <property type="entry name" value="HTH-type_Tx_Regulator"/>
</dbReference>
<sequence length="216" mass="23308">MTVTQILDPRAIRSREALLNAATVLLHQHHAASITATDVVREAQVSRPTLYQHFGDLTSLFIAATEARLRTLFTATLQPVDDDYEAGRASIIELLEQLRAESEFFFHATRGSSGFAVLQALALVLAERLESHSPVRAILDLEDTPPHLAEFLAHGTVGLVARWLDSDFTGENSVEAMTAQIVSLLAFQLDSAVPQGAQGAPTPSSTTAVTNPKKVA</sequence>
<feature type="DNA-binding region" description="H-T-H motif" evidence="2">
    <location>
        <begin position="35"/>
        <end position="54"/>
    </location>
</feature>
<keyword evidence="1 2" id="KW-0238">DNA-binding</keyword>
<dbReference type="SUPFAM" id="SSF46689">
    <property type="entry name" value="Homeodomain-like"/>
    <property type="match status" value="1"/>
</dbReference>
<evidence type="ECO:0000256" key="1">
    <source>
        <dbReference type="ARBA" id="ARBA00023125"/>
    </source>
</evidence>
<dbReference type="InterPro" id="IPR009057">
    <property type="entry name" value="Homeodomain-like_sf"/>
</dbReference>
<accession>A0A496PHS8</accession>
<dbReference type="Pfam" id="PF00440">
    <property type="entry name" value="TetR_N"/>
    <property type="match status" value="1"/>
</dbReference>
<name>A0A496PHS8_9MICC</name>
<dbReference type="AlphaFoldDB" id="A0A496PHS8"/>
<reference evidence="5 6" key="1">
    <citation type="submission" date="2018-07" db="EMBL/GenBank/DDBJ databases">
        <title>Arthrobacter sp. nov., isolated from raw cow's milk with high bacterial count.</title>
        <authorList>
            <person name="Hahne J."/>
            <person name="Isele D."/>
            <person name="Lipski A."/>
        </authorList>
    </citation>
    <scope>NUCLEOTIDE SEQUENCE [LARGE SCALE GENOMIC DNA]</scope>
    <source>
        <strain evidence="5 6">JZ R-183</strain>
    </source>
</reference>
<dbReference type="Proteomes" id="UP000273119">
    <property type="component" value="Unassembled WGS sequence"/>
</dbReference>
<feature type="region of interest" description="Disordered" evidence="3">
    <location>
        <begin position="196"/>
        <end position="216"/>
    </location>
</feature>